<feature type="transmembrane region" description="Helical" evidence="11">
    <location>
        <begin position="12"/>
        <end position="32"/>
    </location>
</feature>
<gene>
    <name evidence="13" type="ORF">GDO86_010021</name>
</gene>
<keyword evidence="5 11" id="KW-0547">Nucleotide-binding</keyword>
<dbReference type="InterPro" id="IPR023214">
    <property type="entry name" value="HAD_sf"/>
</dbReference>
<evidence type="ECO:0000256" key="9">
    <source>
        <dbReference type="ARBA" id="ARBA00022989"/>
    </source>
</evidence>
<feature type="transmembrane region" description="Helical" evidence="11">
    <location>
        <begin position="374"/>
        <end position="396"/>
    </location>
</feature>
<organism evidence="13 14">
    <name type="scientific">Hymenochirus boettgeri</name>
    <name type="common">Congo dwarf clawed frog</name>
    <dbReference type="NCBI Taxonomy" id="247094"/>
    <lineage>
        <taxon>Eukaryota</taxon>
        <taxon>Metazoa</taxon>
        <taxon>Chordata</taxon>
        <taxon>Craniata</taxon>
        <taxon>Vertebrata</taxon>
        <taxon>Euteleostomi</taxon>
        <taxon>Amphibia</taxon>
        <taxon>Batrachia</taxon>
        <taxon>Anura</taxon>
        <taxon>Pipoidea</taxon>
        <taxon>Pipidae</taxon>
        <taxon>Pipinae</taxon>
        <taxon>Hymenochirus</taxon>
    </lineage>
</organism>
<dbReference type="GO" id="GO:0015203">
    <property type="term" value="F:polyamine transmembrane transporter activity"/>
    <property type="evidence" value="ECO:0007669"/>
    <property type="project" value="TreeGrafter"/>
</dbReference>
<accession>A0A8T2JLD5</accession>
<evidence type="ECO:0000256" key="6">
    <source>
        <dbReference type="ARBA" id="ARBA00022840"/>
    </source>
</evidence>
<dbReference type="SUPFAM" id="SSF81665">
    <property type="entry name" value="Calcium ATPase, transmembrane domain M"/>
    <property type="match status" value="1"/>
</dbReference>
<dbReference type="EC" id="7.2.2.-" evidence="11"/>
<evidence type="ECO:0000256" key="10">
    <source>
        <dbReference type="ARBA" id="ARBA00023136"/>
    </source>
</evidence>
<dbReference type="InterPro" id="IPR006544">
    <property type="entry name" value="P-type_TPase_V"/>
</dbReference>
<protein>
    <recommendedName>
        <fullName evidence="11">Cation-transporting ATPase</fullName>
        <ecNumber evidence="11">7.2.2.-</ecNumber>
    </recommendedName>
</protein>
<dbReference type="Proteomes" id="UP000812440">
    <property type="component" value="Chromosome 5"/>
</dbReference>
<dbReference type="SMART" id="SM00831">
    <property type="entry name" value="Cation_ATPase_N"/>
    <property type="match status" value="1"/>
</dbReference>
<comment type="caution">
    <text evidence="13">The sequence shown here is derived from an EMBL/GenBank/DDBJ whole genome shotgun (WGS) entry which is preliminary data.</text>
</comment>
<evidence type="ECO:0000256" key="5">
    <source>
        <dbReference type="ARBA" id="ARBA00022741"/>
    </source>
</evidence>
<keyword evidence="4 11" id="KW-0479">Metal-binding</keyword>
<comment type="similarity">
    <text evidence="2 11">Belongs to the cation transport ATPase (P-type) (TC 3.A.3) family. Type V subfamily.</text>
</comment>
<keyword evidence="7 11" id="KW-0460">Magnesium</keyword>
<dbReference type="GO" id="GO:0031902">
    <property type="term" value="C:late endosome membrane"/>
    <property type="evidence" value="ECO:0007669"/>
    <property type="project" value="TreeGrafter"/>
</dbReference>
<dbReference type="SUPFAM" id="SSF81653">
    <property type="entry name" value="Calcium ATPase, transduction domain A"/>
    <property type="match status" value="1"/>
</dbReference>
<dbReference type="PANTHER" id="PTHR45630:SF17">
    <property type="entry name" value="CATION-TRANSPORTING ATPASE"/>
    <property type="match status" value="1"/>
</dbReference>
<dbReference type="EMBL" id="JAACNH010000004">
    <property type="protein sequence ID" value="KAG8445092.1"/>
    <property type="molecule type" value="Genomic_DNA"/>
</dbReference>
<feature type="transmembrane region" description="Helical" evidence="11">
    <location>
        <begin position="416"/>
        <end position="433"/>
    </location>
</feature>
<dbReference type="InterPro" id="IPR018303">
    <property type="entry name" value="ATPase_P-typ_P_site"/>
</dbReference>
<evidence type="ECO:0000256" key="3">
    <source>
        <dbReference type="ARBA" id="ARBA00022692"/>
    </source>
</evidence>
<dbReference type="GO" id="GO:0005524">
    <property type="term" value="F:ATP binding"/>
    <property type="evidence" value="ECO:0007669"/>
    <property type="project" value="UniProtKB-UniRule"/>
</dbReference>
<dbReference type="PANTHER" id="PTHR45630">
    <property type="entry name" value="CATION-TRANSPORTING ATPASE-RELATED"/>
    <property type="match status" value="1"/>
</dbReference>
<dbReference type="InterPro" id="IPR047819">
    <property type="entry name" value="P5A-ATPase_N"/>
</dbReference>
<reference evidence="13" key="1">
    <citation type="thesis" date="2020" institute="ProQuest LLC" country="789 East Eisenhower Parkway, Ann Arbor, MI, USA">
        <title>Comparative Genomics and Chromosome Evolution.</title>
        <authorList>
            <person name="Mudd A.B."/>
        </authorList>
    </citation>
    <scope>NUCLEOTIDE SEQUENCE</scope>
    <source>
        <strain evidence="13">Female2</strain>
        <tissue evidence="13">Blood</tissue>
    </source>
</reference>
<dbReference type="FunFam" id="1.20.1110.10:FF:000023">
    <property type="entry name" value="Cation-transporting ATPase"/>
    <property type="match status" value="1"/>
</dbReference>
<dbReference type="GO" id="GO:0019829">
    <property type="term" value="F:ATPase-coupled monoatomic cation transmembrane transporter activity"/>
    <property type="evidence" value="ECO:0007669"/>
    <property type="project" value="UniProtKB-UniRule"/>
</dbReference>
<keyword evidence="9 11" id="KW-1133">Transmembrane helix</keyword>
<name>A0A8T2JLD5_9PIPI</name>
<keyword evidence="6 11" id="KW-0067">ATP-binding</keyword>
<keyword evidence="3 11" id="KW-0812">Transmembrane</keyword>
<feature type="domain" description="Cation-transporting P-type ATPase N-terminal" evidence="12">
    <location>
        <begin position="125"/>
        <end position="198"/>
    </location>
</feature>
<dbReference type="Gene3D" id="3.40.50.1000">
    <property type="entry name" value="HAD superfamily/HAD-like"/>
    <property type="match status" value="1"/>
</dbReference>
<dbReference type="GO" id="GO:0140358">
    <property type="term" value="F:P-type transmembrane transporter activity"/>
    <property type="evidence" value="ECO:0007669"/>
    <property type="project" value="InterPro"/>
</dbReference>
<comment type="subcellular location">
    <subcellularLocation>
        <location evidence="1 11">Membrane</location>
        <topology evidence="1 11">Multi-pass membrane protein</topology>
    </subcellularLocation>
</comment>
<dbReference type="GO" id="GO:0046872">
    <property type="term" value="F:metal ion binding"/>
    <property type="evidence" value="ECO:0007669"/>
    <property type="project" value="UniProtKB-UniRule"/>
</dbReference>
<feature type="transmembrane region" description="Helical" evidence="11">
    <location>
        <begin position="201"/>
        <end position="220"/>
    </location>
</feature>
<evidence type="ECO:0000313" key="13">
    <source>
        <dbReference type="EMBL" id="KAG8445092.1"/>
    </source>
</evidence>
<dbReference type="Gene3D" id="2.70.150.10">
    <property type="entry name" value="Calcium-transporting ATPase, cytoplasmic transduction domain A"/>
    <property type="match status" value="1"/>
</dbReference>
<dbReference type="AlphaFoldDB" id="A0A8T2JLD5"/>
<dbReference type="InterPro" id="IPR004014">
    <property type="entry name" value="ATPase_P-typ_cation-transptr_N"/>
</dbReference>
<evidence type="ECO:0000256" key="2">
    <source>
        <dbReference type="ARBA" id="ARBA00006000"/>
    </source>
</evidence>
<evidence type="ECO:0000313" key="14">
    <source>
        <dbReference type="Proteomes" id="UP000812440"/>
    </source>
</evidence>
<comment type="caution">
    <text evidence="11">Lacks conserved residue(s) required for the propagation of feature annotation.</text>
</comment>
<dbReference type="InterPro" id="IPR059000">
    <property type="entry name" value="ATPase_P-type_domA"/>
</dbReference>
<evidence type="ECO:0000256" key="4">
    <source>
        <dbReference type="ARBA" id="ARBA00022723"/>
    </source>
</evidence>
<dbReference type="PROSITE" id="PS00154">
    <property type="entry name" value="ATPASE_E1_E2"/>
    <property type="match status" value="1"/>
</dbReference>
<dbReference type="GO" id="GO:0006874">
    <property type="term" value="P:intracellular calcium ion homeostasis"/>
    <property type="evidence" value="ECO:0007669"/>
    <property type="project" value="TreeGrafter"/>
</dbReference>
<keyword evidence="8 11" id="KW-1278">Translocase</keyword>
<dbReference type="Pfam" id="PF00122">
    <property type="entry name" value="E1-E2_ATPase"/>
    <property type="match status" value="1"/>
</dbReference>
<keyword evidence="14" id="KW-1185">Reference proteome</keyword>
<evidence type="ECO:0000256" key="1">
    <source>
        <dbReference type="ARBA" id="ARBA00004141"/>
    </source>
</evidence>
<feature type="non-terminal residue" evidence="13">
    <location>
        <position position="542"/>
    </location>
</feature>
<evidence type="ECO:0000256" key="8">
    <source>
        <dbReference type="ARBA" id="ARBA00022967"/>
    </source>
</evidence>
<dbReference type="Pfam" id="PF12409">
    <property type="entry name" value="P5-ATPase"/>
    <property type="match status" value="1"/>
</dbReference>
<dbReference type="Gene3D" id="3.40.1110.10">
    <property type="entry name" value="Calcium-transporting ATPase, cytoplasmic domain N"/>
    <property type="match status" value="1"/>
</dbReference>
<evidence type="ECO:0000256" key="7">
    <source>
        <dbReference type="ARBA" id="ARBA00022842"/>
    </source>
</evidence>
<dbReference type="Gene3D" id="1.20.1110.10">
    <property type="entry name" value="Calcium-transporting ATPase, transmembrane domain"/>
    <property type="match status" value="1"/>
</dbReference>
<dbReference type="InterPro" id="IPR008250">
    <property type="entry name" value="ATPase_P-typ_transduc_dom_A_sf"/>
</dbReference>
<dbReference type="InterPro" id="IPR023298">
    <property type="entry name" value="ATPase_P-typ_TM_dom_sf"/>
</dbReference>
<dbReference type="OrthoDB" id="48943at2759"/>
<evidence type="ECO:0000256" key="11">
    <source>
        <dbReference type="RuleBase" id="RU362082"/>
    </source>
</evidence>
<keyword evidence="10 11" id="KW-0472">Membrane</keyword>
<dbReference type="Pfam" id="PF00690">
    <property type="entry name" value="Cation_ATPase_N"/>
    <property type="match status" value="1"/>
</dbReference>
<dbReference type="PRINTS" id="PR00119">
    <property type="entry name" value="CATATPASE"/>
</dbReference>
<sequence length="542" mass="60735">ELFGYRTVRLRQVLCTIGYIFSLGILRCLFYWKPLLDVWCHCVPCSLEDADVILLRTTDELRKYSKKKVFEIHPYISGLQSCQQIIDDNISLINKSLKKPEGKIRYITVQKIRFVWNMLDGKFQKIGVLEEELSCSDVHTHFGAGLTAEEQEIRQHICGLNTIEVKIKPICVLFFKEIFNPFYAFQAYAISLWMANGYFDYSVAILTISILSITATLYSLRKQSVKLHKMSVSYNSILVKVLRKNGELKEVESVSLVPGDVIVLERNKLFLPCDALLISGRCTINEGMLTGESIPVAKIPLPCTEGSIPWKIQSGVDNKKHILFCGTEVIQAKAHGQGLVKAVVLQTGFNTAKGDLVRTILYNKPVNISLHKQGLWFFLVLVIIALCTVVYTAVIFTKDEVAVEQTVLRCFQMLSIVINASLPASLTLSLVYAQTRLKKKGIFCLSTQRINLAGQLNLVCFDKTGTLTEDTLDLHGVVSSDGNSFQDIHYFTTGNVLPWGPLLAAMASCHSLIMLDGKICGDPLELKMFEGTGWVIMITLQK</sequence>
<proteinExistence type="inferred from homology"/>
<evidence type="ECO:0000259" key="12">
    <source>
        <dbReference type="SMART" id="SM00831"/>
    </source>
</evidence>
<dbReference type="InterPro" id="IPR023299">
    <property type="entry name" value="ATPase_P-typ_cyto_dom_N"/>
</dbReference>
<comment type="catalytic activity">
    <reaction evidence="11">
        <text>ATP + H2O = ADP + phosphate + H(+)</text>
        <dbReference type="Rhea" id="RHEA:13065"/>
        <dbReference type="ChEBI" id="CHEBI:15377"/>
        <dbReference type="ChEBI" id="CHEBI:15378"/>
        <dbReference type="ChEBI" id="CHEBI:30616"/>
        <dbReference type="ChEBI" id="CHEBI:43474"/>
        <dbReference type="ChEBI" id="CHEBI:456216"/>
    </reaction>
</comment>
<dbReference type="FunFam" id="2.70.150.10:FF:000035">
    <property type="entry name" value="Cation-transporting ATPase"/>
    <property type="match status" value="1"/>
</dbReference>